<evidence type="ECO:0008006" key="2">
    <source>
        <dbReference type="Google" id="ProtNLM"/>
    </source>
</evidence>
<protein>
    <recommendedName>
        <fullName evidence="2">Response regulatory domain-containing protein</fullName>
    </recommendedName>
</protein>
<gene>
    <name evidence="1" type="ORF">SPIROBIBN47_110045</name>
</gene>
<dbReference type="AlphaFoldDB" id="A0A3P3XFS3"/>
<organism evidence="1">
    <name type="scientific">uncultured spirochete</name>
    <dbReference type="NCBI Taxonomy" id="156406"/>
    <lineage>
        <taxon>Bacteria</taxon>
        <taxon>Pseudomonadati</taxon>
        <taxon>Spirochaetota</taxon>
        <taxon>Spirochaetia</taxon>
        <taxon>Spirochaetales</taxon>
        <taxon>environmental samples</taxon>
    </lineage>
</organism>
<name>A0A3P3XFS3_9SPIR</name>
<proteinExistence type="predicted"/>
<evidence type="ECO:0000313" key="1">
    <source>
        <dbReference type="EMBL" id="SLM10125.1"/>
    </source>
</evidence>
<sequence>MFALILIEDTSVADLVLRDLQESGISAISYRDPIKVIDHIAEIKPDVLIIRQKDFPLHIPLIAAMVRFSESLQRCRIVVIGDEVPSFMQCWQITEEKLQKDASSLARLVFSGAVSPGHRGSRLVAKAQRMVKE</sequence>
<dbReference type="EMBL" id="FWDM01000003">
    <property type="protein sequence ID" value="SLM10125.1"/>
    <property type="molecule type" value="Genomic_DNA"/>
</dbReference>
<accession>A0A3P3XFS3</accession>
<reference evidence="1" key="1">
    <citation type="submission" date="2017-02" db="EMBL/GenBank/DDBJ databases">
        <authorList>
            <person name="Regsiter A."/>
            <person name="William W."/>
        </authorList>
    </citation>
    <scope>NUCLEOTIDE SEQUENCE</scope>
    <source>
        <strain evidence="1">Bib</strain>
    </source>
</reference>